<proteinExistence type="predicted"/>
<dbReference type="Proteomes" id="UP001181622">
    <property type="component" value="Unassembled WGS sequence"/>
</dbReference>
<comment type="caution">
    <text evidence="1">The sequence shown here is derived from an EMBL/GenBank/DDBJ whole genome shotgun (WGS) entry which is preliminary data.</text>
</comment>
<name>A0ABU1DK63_9HYPH</name>
<evidence type="ECO:0008006" key="3">
    <source>
        <dbReference type="Google" id="ProtNLM"/>
    </source>
</evidence>
<gene>
    <name evidence="1" type="ORF">IHQ68_18035</name>
</gene>
<accession>A0ABU1DK63</accession>
<evidence type="ECO:0000313" key="1">
    <source>
        <dbReference type="EMBL" id="MDR4308523.1"/>
    </source>
</evidence>
<reference evidence="1" key="1">
    <citation type="submission" date="2020-10" db="EMBL/GenBank/DDBJ databases">
        <authorList>
            <person name="Abbas A."/>
            <person name="Razzaq R."/>
            <person name="Waqas M."/>
            <person name="Abbas N."/>
            <person name="Nielsen T.K."/>
            <person name="Hansen L.H."/>
            <person name="Hussain S."/>
            <person name="Shahid M."/>
        </authorList>
    </citation>
    <scope>NUCLEOTIDE SEQUENCE</scope>
    <source>
        <strain evidence="1">S14</strain>
    </source>
</reference>
<evidence type="ECO:0000313" key="2">
    <source>
        <dbReference type="Proteomes" id="UP001181622"/>
    </source>
</evidence>
<dbReference type="RefSeq" id="WP_309394340.1">
    <property type="nucleotide sequence ID" value="NZ_JADBEO010000055.1"/>
</dbReference>
<sequence length="199" mass="21393">MISRGALAFGAALVSSAPFCMPVRAQTAVVDYLGLPGPYALRDVEYRLAWSSQPTPGYAKHEYLPVGQSPERFERMILIEHAAGVDPVKAAAAKVEELKARKPNDPTTNWTIARNGAAGEILLDFTLSAPDAAGGGISEWNAYRYAAAPGGRGVVLLGFSRRAYGVDRTAFYQALKAERRADLAAFTALPMVLVRPKAR</sequence>
<organism evidence="1 2">
    <name type="scientific">Chelatococcus sambhunathii</name>
    <dbReference type="NCBI Taxonomy" id="363953"/>
    <lineage>
        <taxon>Bacteria</taxon>
        <taxon>Pseudomonadati</taxon>
        <taxon>Pseudomonadota</taxon>
        <taxon>Alphaproteobacteria</taxon>
        <taxon>Hyphomicrobiales</taxon>
        <taxon>Chelatococcaceae</taxon>
        <taxon>Chelatococcus</taxon>
    </lineage>
</organism>
<protein>
    <recommendedName>
        <fullName evidence="3">DUF1795 domain-containing protein</fullName>
    </recommendedName>
</protein>
<keyword evidence="2" id="KW-1185">Reference proteome</keyword>
<dbReference type="EMBL" id="JADBEO010000055">
    <property type="protein sequence ID" value="MDR4308523.1"/>
    <property type="molecule type" value="Genomic_DNA"/>
</dbReference>